<dbReference type="GO" id="GO:0004061">
    <property type="term" value="F:arylformamidase activity"/>
    <property type="evidence" value="ECO:0007669"/>
    <property type="project" value="InterPro"/>
</dbReference>
<dbReference type="Pfam" id="PF04199">
    <property type="entry name" value="Cyclase"/>
    <property type="match status" value="1"/>
</dbReference>
<dbReference type="EMBL" id="JH668341">
    <property type="protein sequence ID" value="KAG6447098.1"/>
    <property type="molecule type" value="Genomic_DNA"/>
</dbReference>
<dbReference type="Gene3D" id="3.50.30.50">
    <property type="entry name" value="Putative cyclase"/>
    <property type="match status" value="1"/>
</dbReference>
<keyword evidence="3" id="KW-1185">Reference proteome</keyword>
<proteinExistence type="inferred from homology"/>
<sequence length="311" mass="35107">MYLYYNDTKTLTATAQSSHTKNKCSNIKMIALKSIIIINIVINEIKVIDLLEIPSEQTEKKIDLIDLTRPTMWKDLEDFYGAVDRRWKICMNCGFPSLGTGMHLELPGTSSSMHPAVIPTDYLMTRLIIIDVSTLARIDPAMILTLDVALQWLPLKHDPLEPTLLLFKFGWKEENYPQVRSCICKAPGISYDLAAWIANNLSHVVGVATDAPTLESEETREFTSRTVSNLLGKNGVYMIENVNFRRRLPEYGCMAIAMPLKLLNAYYVPTRLTAFCSTTKLPVVLALSKFGRVQKPATSRVYDVNLEEILN</sequence>
<reference evidence="2" key="1">
    <citation type="journal article" date="2016" name="Insect Biochem. Mol. Biol.">
        <title>Multifaceted biological insights from a draft genome sequence of the tobacco hornworm moth, Manduca sexta.</title>
        <authorList>
            <person name="Kanost M.R."/>
            <person name="Arrese E.L."/>
            <person name="Cao X."/>
            <person name="Chen Y.R."/>
            <person name="Chellapilla S."/>
            <person name="Goldsmith M.R."/>
            <person name="Grosse-Wilde E."/>
            <person name="Heckel D.G."/>
            <person name="Herndon N."/>
            <person name="Jiang H."/>
            <person name="Papanicolaou A."/>
            <person name="Qu J."/>
            <person name="Soulages J.L."/>
            <person name="Vogel H."/>
            <person name="Walters J."/>
            <person name="Waterhouse R.M."/>
            <person name="Ahn S.J."/>
            <person name="Almeida F.C."/>
            <person name="An C."/>
            <person name="Aqrawi P."/>
            <person name="Bretschneider A."/>
            <person name="Bryant W.B."/>
            <person name="Bucks S."/>
            <person name="Chao H."/>
            <person name="Chevignon G."/>
            <person name="Christen J.M."/>
            <person name="Clarke D.F."/>
            <person name="Dittmer N.T."/>
            <person name="Ferguson L.C.F."/>
            <person name="Garavelou S."/>
            <person name="Gordon K.H.J."/>
            <person name="Gunaratna R.T."/>
            <person name="Han Y."/>
            <person name="Hauser F."/>
            <person name="He Y."/>
            <person name="Heidel-Fischer H."/>
            <person name="Hirsh A."/>
            <person name="Hu Y."/>
            <person name="Jiang H."/>
            <person name="Kalra D."/>
            <person name="Klinner C."/>
            <person name="Konig C."/>
            <person name="Kovar C."/>
            <person name="Kroll A.R."/>
            <person name="Kuwar S.S."/>
            <person name="Lee S.L."/>
            <person name="Lehman R."/>
            <person name="Li K."/>
            <person name="Li Z."/>
            <person name="Liang H."/>
            <person name="Lovelace S."/>
            <person name="Lu Z."/>
            <person name="Mansfield J.H."/>
            <person name="McCulloch K.J."/>
            <person name="Mathew T."/>
            <person name="Morton B."/>
            <person name="Muzny D.M."/>
            <person name="Neunemann D."/>
            <person name="Ongeri F."/>
            <person name="Pauchet Y."/>
            <person name="Pu L.L."/>
            <person name="Pyrousis I."/>
            <person name="Rao X.J."/>
            <person name="Redding A."/>
            <person name="Roesel C."/>
            <person name="Sanchez-Gracia A."/>
            <person name="Schaack S."/>
            <person name="Shukla A."/>
            <person name="Tetreau G."/>
            <person name="Wang Y."/>
            <person name="Xiong G.H."/>
            <person name="Traut W."/>
            <person name="Walsh T.K."/>
            <person name="Worley K.C."/>
            <person name="Wu D."/>
            <person name="Wu W."/>
            <person name="Wu Y.Q."/>
            <person name="Zhang X."/>
            <person name="Zou Z."/>
            <person name="Zucker H."/>
            <person name="Briscoe A.D."/>
            <person name="Burmester T."/>
            <person name="Clem R.J."/>
            <person name="Feyereisen R."/>
            <person name="Grimmelikhuijzen C.J.P."/>
            <person name="Hamodrakas S.J."/>
            <person name="Hansson B.S."/>
            <person name="Huguet E."/>
            <person name="Jermiin L.S."/>
            <person name="Lan Q."/>
            <person name="Lehman H.K."/>
            <person name="Lorenzen M."/>
            <person name="Merzendorfer H."/>
            <person name="Michalopoulos I."/>
            <person name="Morton D.B."/>
            <person name="Muthukrishnan S."/>
            <person name="Oakeshott J.G."/>
            <person name="Palmer W."/>
            <person name="Park Y."/>
            <person name="Passarelli A.L."/>
            <person name="Rozas J."/>
            <person name="Schwartz L.M."/>
            <person name="Smith W."/>
            <person name="Southgate A."/>
            <person name="Vilcinskas A."/>
            <person name="Vogt R."/>
            <person name="Wang P."/>
            <person name="Werren J."/>
            <person name="Yu X.Q."/>
            <person name="Zhou J.J."/>
            <person name="Brown S.J."/>
            <person name="Scherer S.E."/>
            <person name="Richards S."/>
            <person name="Blissard G.W."/>
        </authorList>
    </citation>
    <scope>NUCLEOTIDE SEQUENCE</scope>
</reference>
<dbReference type="InterPro" id="IPR037175">
    <property type="entry name" value="KFase_sf"/>
</dbReference>
<dbReference type="InterPro" id="IPR007325">
    <property type="entry name" value="KFase/CYL"/>
</dbReference>
<accession>A0A921YXC4</accession>
<dbReference type="GO" id="GO:0019441">
    <property type="term" value="P:L-tryptophan catabolic process to kynurenine"/>
    <property type="evidence" value="ECO:0007669"/>
    <property type="project" value="InterPro"/>
</dbReference>
<evidence type="ECO:0000256" key="1">
    <source>
        <dbReference type="ARBA" id="ARBA00007865"/>
    </source>
</evidence>
<protein>
    <submittedName>
        <fullName evidence="2">Uncharacterized protein</fullName>
    </submittedName>
</protein>
<gene>
    <name evidence="2" type="ORF">O3G_MSEX004789</name>
</gene>
<organism evidence="2 3">
    <name type="scientific">Manduca sexta</name>
    <name type="common">Tobacco hawkmoth</name>
    <name type="synonym">Tobacco hornworm</name>
    <dbReference type="NCBI Taxonomy" id="7130"/>
    <lineage>
        <taxon>Eukaryota</taxon>
        <taxon>Metazoa</taxon>
        <taxon>Ecdysozoa</taxon>
        <taxon>Arthropoda</taxon>
        <taxon>Hexapoda</taxon>
        <taxon>Insecta</taxon>
        <taxon>Pterygota</taxon>
        <taxon>Neoptera</taxon>
        <taxon>Endopterygota</taxon>
        <taxon>Lepidoptera</taxon>
        <taxon>Glossata</taxon>
        <taxon>Ditrysia</taxon>
        <taxon>Bombycoidea</taxon>
        <taxon>Sphingidae</taxon>
        <taxon>Sphinginae</taxon>
        <taxon>Sphingini</taxon>
        <taxon>Manduca</taxon>
    </lineage>
</organism>
<name>A0A921YXC4_MANSE</name>
<evidence type="ECO:0000313" key="3">
    <source>
        <dbReference type="Proteomes" id="UP000791440"/>
    </source>
</evidence>
<dbReference type="SUPFAM" id="SSF102198">
    <property type="entry name" value="Putative cyclase"/>
    <property type="match status" value="1"/>
</dbReference>
<comment type="caution">
    <text evidence="2">The sequence shown here is derived from an EMBL/GenBank/DDBJ whole genome shotgun (WGS) entry which is preliminary data.</text>
</comment>
<evidence type="ECO:0000313" key="2">
    <source>
        <dbReference type="EMBL" id="KAG6447098.1"/>
    </source>
</evidence>
<reference evidence="2" key="2">
    <citation type="submission" date="2020-12" db="EMBL/GenBank/DDBJ databases">
        <authorList>
            <person name="Kanost M."/>
        </authorList>
    </citation>
    <scope>NUCLEOTIDE SEQUENCE</scope>
</reference>
<comment type="similarity">
    <text evidence="1">Belongs to the Cyclase 1 superfamily.</text>
</comment>
<dbReference type="AlphaFoldDB" id="A0A921YXC4"/>
<dbReference type="Proteomes" id="UP000791440">
    <property type="component" value="Unassembled WGS sequence"/>
</dbReference>